<evidence type="ECO:0000256" key="1">
    <source>
        <dbReference type="ARBA" id="ARBA00007905"/>
    </source>
</evidence>
<accession>A0ABD6EWD6</accession>
<evidence type="ECO:0000313" key="5">
    <source>
        <dbReference type="EMBL" id="MFH4980887.1"/>
    </source>
</evidence>
<proteinExistence type="inferred from homology"/>
<keyword evidence="2" id="KW-0521">NADP</keyword>
<dbReference type="EMBL" id="JBGFUD010006251">
    <property type="protein sequence ID" value="MFH4980887.1"/>
    <property type="molecule type" value="Genomic_DNA"/>
</dbReference>
<dbReference type="InterPro" id="IPR036812">
    <property type="entry name" value="NAD(P)_OxRdtase_dom_sf"/>
</dbReference>
<sequence length="142" mass="16297">MDTKGRDYVKENFPLIGIGTWQIRDRSVIFSILDVALDCGYRLIDTAEAYGNEKHIGEALKKYLPKYHLKREDVFIISKLHPSSQGAVKSRLAIEQTLKALNVDYLDLFLIHWPGVQKVATADPLNSKLRLESWTVLEEFYS</sequence>
<evidence type="ECO:0000256" key="3">
    <source>
        <dbReference type="ARBA" id="ARBA00023002"/>
    </source>
</evidence>
<evidence type="ECO:0000259" key="4">
    <source>
        <dbReference type="Pfam" id="PF00248"/>
    </source>
</evidence>
<dbReference type="Pfam" id="PF00248">
    <property type="entry name" value="Aldo_ket_red"/>
    <property type="match status" value="1"/>
</dbReference>
<dbReference type="PRINTS" id="PR00069">
    <property type="entry name" value="ALDKETRDTASE"/>
</dbReference>
<dbReference type="PANTHER" id="PTHR43827:SF3">
    <property type="entry name" value="NADP-DEPENDENT OXIDOREDUCTASE DOMAIN-CONTAINING PROTEIN"/>
    <property type="match status" value="1"/>
</dbReference>
<comment type="similarity">
    <text evidence="1">Belongs to the aldo/keto reductase family.</text>
</comment>
<dbReference type="PROSITE" id="PS00798">
    <property type="entry name" value="ALDOKETO_REDUCTASE_1"/>
    <property type="match status" value="1"/>
</dbReference>
<dbReference type="InterPro" id="IPR020471">
    <property type="entry name" value="AKR"/>
</dbReference>
<organism evidence="5 6">
    <name type="scientific">Gnathostoma spinigerum</name>
    <dbReference type="NCBI Taxonomy" id="75299"/>
    <lineage>
        <taxon>Eukaryota</taxon>
        <taxon>Metazoa</taxon>
        <taxon>Ecdysozoa</taxon>
        <taxon>Nematoda</taxon>
        <taxon>Chromadorea</taxon>
        <taxon>Rhabditida</taxon>
        <taxon>Spirurina</taxon>
        <taxon>Gnathostomatomorpha</taxon>
        <taxon>Gnathostomatoidea</taxon>
        <taxon>Gnathostomatidae</taxon>
        <taxon>Gnathostoma</taxon>
    </lineage>
</organism>
<evidence type="ECO:0000256" key="2">
    <source>
        <dbReference type="ARBA" id="ARBA00022857"/>
    </source>
</evidence>
<gene>
    <name evidence="5" type="ORF">AB6A40_007596</name>
</gene>
<comment type="caution">
    <text evidence="5">The sequence shown here is derived from an EMBL/GenBank/DDBJ whole genome shotgun (WGS) entry which is preliminary data.</text>
</comment>
<dbReference type="InterPro" id="IPR018170">
    <property type="entry name" value="Aldo/ket_reductase_CS"/>
</dbReference>
<dbReference type="AlphaFoldDB" id="A0ABD6EWD6"/>
<evidence type="ECO:0000313" key="6">
    <source>
        <dbReference type="Proteomes" id="UP001608902"/>
    </source>
</evidence>
<dbReference type="Proteomes" id="UP001608902">
    <property type="component" value="Unassembled WGS sequence"/>
</dbReference>
<protein>
    <recommendedName>
        <fullName evidence="4">NADP-dependent oxidoreductase domain-containing protein</fullName>
    </recommendedName>
</protein>
<dbReference type="PANTHER" id="PTHR43827">
    <property type="entry name" value="2,5-DIKETO-D-GLUCONIC ACID REDUCTASE"/>
    <property type="match status" value="1"/>
</dbReference>
<reference evidence="5 6" key="1">
    <citation type="submission" date="2024-08" db="EMBL/GenBank/DDBJ databases">
        <title>Gnathostoma spinigerum genome.</title>
        <authorList>
            <person name="Gonzalez-Bertolin B."/>
            <person name="Monzon S."/>
            <person name="Zaballos A."/>
            <person name="Jimenez P."/>
            <person name="Dekumyoy P."/>
            <person name="Varona S."/>
            <person name="Cuesta I."/>
            <person name="Sumanam S."/>
            <person name="Adisakwattana P."/>
            <person name="Gasser R.B."/>
            <person name="Hernandez-Gonzalez A."/>
            <person name="Young N.D."/>
            <person name="Perteguer M.J."/>
        </authorList>
    </citation>
    <scope>NUCLEOTIDE SEQUENCE [LARGE SCALE GENOMIC DNA]</scope>
    <source>
        <strain evidence="5">AL3</strain>
        <tissue evidence="5">Liver</tissue>
    </source>
</reference>
<dbReference type="GO" id="GO:0016616">
    <property type="term" value="F:oxidoreductase activity, acting on the CH-OH group of donors, NAD or NADP as acceptor"/>
    <property type="evidence" value="ECO:0007669"/>
    <property type="project" value="UniProtKB-ARBA"/>
</dbReference>
<name>A0ABD6EWD6_9BILA</name>
<dbReference type="Gene3D" id="3.20.20.100">
    <property type="entry name" value="NADP-dependent oxidoreductase domain"/>
    <property type="match status" value="1"/>
</dbReference>
<feature type="domain" description="NADP-dependent oxidoreductase" evidence="4">
    <location>
        <begin position="16"/>
        <end position="141"/>
    </location>
</feature>
<keyword evidence="3" id="KW-0560">Oxidoreductase</keyword>
<dbReference type="SUPFAM" id="SSF51430">
    <property type="entry name" value="NAD(P)-linked oxidoreductase"/>
    <property type="match status" value="1"/>
</dbReference>
<keyword evidence="6" id="KW-1185">Reference proteome</keyword>
<dbReference type="InterPro" id="IPR023210">
    <property type="entry name" value="NADP_OxRdtase_dom"/>
</dbReference>